<keyword evidence="1" id="KW-0812">Transmembrane</keyword>
<gene>
    <name evidence="2" type="ORF">M0G41_01810</name>
</gene>
<evidence type="ECO:0000313" key="3">
    <source>
        <dbReference type="Proteomes" id="UP001431449"/>
    </source>
</evidence>
<accession>A0ABT0GCY2</accession>
<dbReference type="RefSeq" id="WP_248204544.1">
    <property type="nucleotide sequence ID" value="NZ_JALNMH010000001.1"/>
</dbReference>
<sequence>MPFYSMGFVFALACAAFFWHAGEKEMGSGVPWTGLSVLVSGVILMAGGGGVLAVLLGQAGLLVGITLFRLWRDPH</sequence>
<dbReference type="EMBL" id="JALNMH010000001">
    <property type="protein sequence ID" value="MCK7592401.1"/>
    <property type="molecule type" value="Genomic_DNA"/>
</dbReference>
<evidence type="ECO:0000256" key="1">
    <source>
        <dbReference type="SAM" id="Phobius"/>
    </source>
</evidence>
<protein>
    <submittedName>
        <fullName evidence="2">Uncharacterized protein</fullName>
    </submittedName>
</protein>
<feature type="transmembrane region" description="Helical" evidence="1">
    <location>
        <begin position="37"/>
        <end position="68"/>
    </location>
</feature>
<evidence type="ECO:0000313" key="2">
    <source>
        <dbReference type="EMBL" id="MCK7592401.1"/>
    </source>
</evidence>
<comment type="caution">
    <text evidence="2">The sequence shown here is derived from an EMBL/GenBank/DDBJ whole genome shotgun (WGS) entry which is preliminary data.</text>
</comment>
<keyword evidence="1" id="KW-0472">Membrane</keyword>
<organism evidence="2 3">
    <name type="scientific">Pseudomarimonas salicorniae</name>
    <dbReference type="NCBI Taxonomy" id="2933270"/>
    <lineage>
        <taxon>Bacteria</taxon>
        <taxon>Pseudomonadati</taxon>
        <taxon>Pseudomonadota</taxon>
        <taxon>Gammaproteobacteria</taxon>
        <taxon>Lysobacterales</taxon>
        <taxon>Lysobacteraceae</taxon>
        <taxon>Pseudomarimonas</taxon>
    </lineage>
</organism>
<name>A0ABT0GCY2_9GAMM</name>
<dbReference type="Proteomes" id="UP001431449">
    <property type="component" value="Unassembled WGS sequence"/>
</dbReference>
<keyword evidence="1" id="KW-1133">Transmembrane helix</keyword>
<reference evidence="2" key="1">
    <citation type="submission" date="2022-04" db="EMBL/GenBank/DDBJ databases">
        <title>Lysobacter sp. CAU 1642 isolated from sea sand.</title>
        <authorList>
            <person name="Kim W."/>
        </authorList>
    </citation>
    <scope>NUCLEOTIDE SEQUENCE</scope>
    <source>
        <strain evidence="2">CAU 1642</strain>
    </source>
</reference>
<proteinExistence type="predicted"/>
<keyword evidence="3" id="KW-1185">Reference proteome</keyword>